<dbReference type="InParanoid" id="A0A316W6S9"/>
<keyword evidence="3" id="KW-1185">Reference proteome</keyword>
<evidence type="ECO:0000313" key="3">
    <source>
        <dbReference type="Proteomes" id="UP000245783"/>
    </source>
</evidence>
<sequence>MLSLIPGVSLLGSWRSSEPSPHGTDMASASIDNAHTHSSSTTSYSPPSRLHTLRRRAKGDNAPDLIPGAGSKVPWELMLDILDAAAQQSSDTCAMLCQLSKLHQLRYTPILYRAPELREAESVGMLRQTLASRPDLGRLIVALLVLGDACPAAPIARLFEDDPAPNNPRYRMAIHDYTASSRSGCFGTMGSPTADRILQLCPNVRTLSIDRRFCWDWSPGLYALRRAREMTLLNVEGSHLFVGMHGCRRDVVPVPRPGEIPTHEGVRRLHLTHFHKDCLPGLFTARSLTHLVLTYPQLPPLGPTGFMFPIIGRGVVMALLSATVSPDDPGQRSGSSTAPALQKLIVRADVSSLAAIADELRPIDDERLRFRVIGKASSQRKVDVADESGPLDLLKEHQANAVRSRRQVMFELAASGHLHSTTSTVGATGSGKARYEEWPVGHAAADDDDLPLAAPWKDEADDVLGATAQGFAWLDAQAKSLSNTVASGAADAGSEPEQTLADDVARLVIN</sequence>
<dbReference type="AlphaFoldDB" id="A0A316W6S9"/>
<protein>
    <submittedName>
        <fullName evidence="2">Uncharacterized protein</fullName>
    </submittedName>
</protein>
<feature type="region of interest" description="Disordered" evidence="1">
    <location>
        <begin position="14"/>
        <end position="50"/>
    </location>
</feature>
<dbReference type="OrthoDB" id="2556825at2759"/>
<organism evidence="2 3">
    <name type="scientific">Ceraceosorus guamensis</name>
    <dbReference type="NCBI Taxonomy" id="1522189"/>
    <lineage>
        <taxon>Eukaryota</taxon>
        <taxon>Fungi</taxon>
        <taxon>Dikarya</taxon>
        <taxon>Basidiomycota</taxon>
        <taxon>Ustilaginomycotina</taxon>
        <taxon>Exobasidiomycetes</taxon>
        <taxon>Ceraceosorales</taxon>
        <taxon>Ceraceosoraceae</taxon>
        <taxon>Ceraceosorus</taxon>
    </lineage>
</organism>
<accession>A0A316W6S9</accession>
<reference evidence="2 3" key="1">
    <citation type="journal article" date="2018" name="Mol. Biol. Evol.">
        <title>Broad Genomic Sampling Reveals a Smut Pathogenic Ancestry of the Fungal Clade Ustilaginomycotina.</title>
        <authorList>
            <person name="Kijpornyongpan T."/>
            <person name="Mondo S.J."/>
            <person name="Barry K."/>
            <person name="Sandor L."/>
            <person name="Lee J."/>
            <person name="Lipzen A."/>
            <person name="Pangilinan J."/>
            <person name="LaButti K."/>
            <person name="Hainaut M."/>
            <person name="Henrissat B."/>
            <person name="Grigoriev I.V."/>
            <person name="Spatafora J.W."/>
            <person name="Aime M.C."/>
        </authorList>
    </citation>
    <scope>NUCLEOTIDE SEQUENCE [LARGE SCALE GENOMIC DNA]</scope>
    <source>
        <strain evidence="2 3">MCA 4658</strain>
    </source>
</reference>
<feature type="compositionally biased region" description="Low complexity" evidence="1">
    <location>
        <begin position="36"/>
        <end position="48"/>
    </location>
</feature>
<evidence type="ECO:0000256" key="1">
    <source>
        <dbReference type="SAM" id="MobiDB-lite"/>
    </source>
</evidence>
<dbReference type="RefSeq" id="XP_025372474.1">
    <property type="nucleotide sequence ID" value="XM_025510979.1"/>
</dbReference>
<evidence type="ECO:0000313" key="2">
    <source>
        <dbReference type="EMBL" id="PWN45314.1"/>
    </source>
</evidence>
<gene>
    <name evidence="2" type="ORF">IE81DRAFT_212164</name>
</gene>
<proteinExistence type="predicted"/>
<dbReference type="Proteomes" id="UP000245783">
    <property type="component" value="Unassembled WGS sequence"/>
</dbReference>
<dbReference type="EMBL" id="KZ819356">
    <property type="protein sequence ID" value="PWN45314.1"/>
    <property type="molecule type" value="Genomic_DNA"/>
</dbReference>
<dbReference type="GeneID" id="37032849"/>
<name>A0A316W6S9_9BASI</name>